<dbReference type="Proteomes" id="UP000828048">
    <property type="component" value="Chromosome 6"/>
</dbReference>
<reference evidence="1 2" key="1">
    <citation type="journal article" date="2021" name="Hortic Res">
        <title>High-quality reference genome and annotation aids understanding of berry development for evergreen blueberry (Vaccinium darrowii).</title>
        <authorList>
            <person name="Yu J."/>
            <person name="Hulse-Kemp A.M."/>
            <person name="Babiker E."/>
            <person name="Staton M."/>
        </authorList>
    </citation>
    <scope>NUCLEOTIDE SEQUENCE [LARGE SCALE GENOMIC DNA]</scope>
    <source>
        <strain evidence="2">cv. NJ 8807/NJ 8810</strain>
        <tissue evidence="1">Young leaf</tissue>
    </source>
</reference>
<name>A0ACB7X7Z9_9ERIC</name>
<dbReference type="EMBL" id="CM037156">
    <property type="protein sequence ID" value="KAH7836694.1"/>
    <property type="molecule type" value="Genomic_DNA"/>
</dbReference>
<sequence>MSGGQKQRIAIARAIIKAPRILLLDEATSALDLKSERDVQRALNNATKGRTTILIAPRLSTVQNADIIAVFQNGQVMETGSHNELIHKENKNSPALSQRLDDSSMIKGNQVFSAPSFQRLLAMNLPEWKQAIVGCMSAILVGAIQLLYGFAMGSMTSVYFLPDHKEIKGESLTKRIGERMLSKILTFEIGWFDQNENASGVVCSRLAKDANMVRSLVCDRVALLIQTFSAVIIACIMSLIIAWQLAVVVIAVQPLVVVCFYSKGVLLKSLFKKVIKAQNESSKLAFEVVSNL</sequence>
<proteinExistence type="predicted"/>
<keyword evidence="2" id="KW-1185">Reference proteome</keyword>
<accession>A0ACB7X7Z9</accession>
<evidence type="ECO:0000313" key="1">
    <source>
        <dbReference type="EMBL" id="KAH7836694.1"/>
    </source>
</evidence>
<organism evidence="1 2">
    <name type="scientific">Vaccinium darrowii</name>
    <dbReference type="NCBI Taxonomy" id="229202"/>
    <lineage>
        <taxon>Eukaryota</taxon>
        <taxon>Viridiplantae</taxon>
        <taxon>Streptophyta</taxon>
        <taxon>Embryophyta</taxon>
        <taxon>Tracheophyta</taxon>
        <taxon>Spermatophyta</taxon>
        <taxon>Magnoliopsida</taxon>
        <taxon>eudicotyledons</taxon>
        <taxon>Gunneridae</taxon>
        <taxon>Pentapetalae</taxon>
        <taxon>asterids</taxon>
        <taxon>Ericales</taxon>
        <taxon>Ericaceae</taxon>
        <taxon>Vaccinioideae</taxon>
        <taxon>Vaccinieae</taxon>
        <taxon>Vaccinium</taxon>
    </lineage>
</organism>
<comment type="caution">
    <text evidence="1">The sequence shown here is derived from an EMBL/GenBank/DDBJ whole genome shotgun (WGS) entry which is preliminary data.</text>
</comment>
<gene>
    <name evidence="1" type="ORF">Vadar_004449</name>
</gene>
<protein>
    <submittedName>
        <fullName evidence="1">Uncharacterized protein</fullName>
    </submittedName>
</protein>
<evidence type="ECO:0000313" key="2">
    <source>
        <dbReference type="Proteomes" id="UP000828048"/>
    </source>
</evidence>